<dbReference type="InterPro" id="IPR036291">
    <property type="entry name" value="NAD(P)-bd_dom_sf"/>
</dbReference>
<comment type="similarity">
    <text evidence="2">Belongs to the short-chain dehydrogenases/reductases (SDR) family.</text>
</comment>
<keyword evidence="1" id="KW-0560">Oxidoreductase</keyword>
<dbReference type="Pfam" id="PF00106">
    <property type="entry name" value="adh_short"/>
    <property type="match status" value="1"/>
</dbReference>
<dbReference type="eggNOG" id="COG1028">
    <property type="taxonomic scope" value="Bacteria"/>
</dbReference>
<keyword evidence="4" id="KW-1185">Reference proteome</keyword>
<dbReference type="InterPro" id="IPR002347">
    <property type="entry name" value="SDR_fam"/>
</dbReference>
<dbReference type="PANTHER" id="PTHR43157:SF31">
    <property type="entry name" value="PHOSPHATIDYLINOSITOL-GLYCAN BIOSYNTHESIS CLASS F PROTEIN"/>
    <property type="match status" value="1"/>
</dbReference>
<proteinExistence type="inferred from homology"/>
<dbReference type="GeneID" id="91517739"/>
<dbReference type="PRINTS" id="PR00081">
    <property type="entry name" value="GDHRDH"/>
</dbReference>
<name>U5EHN2_NOCAS</name>
<dbReference type="OrthoDB" id="3237043at2"/>
<evidence type="ECO:0000313" key="4">
    <source>
        <dbReference type="Proteomes" id="UP000017048"/>
    </source>
</evidence>
<dbReference type="EMBL" id="BAFO02000032">
    <property type="protein sequence ID" value="GAD85906.1"/>
    <property type="molecule type" value="Genomic_DNA"/>
</dbReference>
<comment type="caution">
    <text evidence="3">The sequence shown here is derived from an EMBL/GenBank/DDBJ whole genome shotgun (WGS) entry which is preliminary data.</text>
</comment>
<dbReference type="Proteomes" id="UP000017048">
    <property type="component" value="Unassembled WGS sequence"/>
</dbReference>
<reference evidence="3 4" key="1">
    <citation type="journal article" date="2014" name="BMC Genomics">
        <title>Genome based analysis of type-I polyketide synthase and nonribosomal peptide synthetase gene clusters in seven strains of five representative Nocardia species.</title>
        <authorList>
            <person name="Komaki H."/>
            <person name="Ichikawa N."/>
            <person name="Hosoyama A."/>
            <person name="Takahashi-Nakaguchi A."/>
            <person name="Matsuzawa T."/>
            <person name="Suzuki K."/>
            <person name="Fujita N."/>
            <person name="Gonoi T."/>
        </authorList>
    </citation>
    <scope>NUCLEOTIDE SEQUENCE [LARGE SCALE GENOMIC DNA]</scope>
    <source>
        <strain evidence="3 4">NBRC 15531</strain>
    </source>
</reference>
<gene>
    <name evidence="3" type="ORF">NCAST_32_03910</name>
</gene>
<organism evidence="3 4">
    <name type="scientific">Nocardia asteroides NBRC 15531</name>
    <dbReference type="NCBI Taxonomy" id="1110697"/>
    <lineage>
        <taxon>Bacteria</taxon>
        <taxon>Bacillati</taxon>
        <taxon>Actinomycetota</taxon>
        <taxon>Actinomycetes</taxon>
        <taxon>Mycobacteriales</taxon>
        <taxon>Nocardiaceae</taxon>
        <taxon>Nocardia</taxon>
    </lineage>
</organism>
<evidence type="ECO:0000313" key="3">
    <source>
        <dbReference type="EMBL" id="GAD85906.1"/>
    </source>
</evidence>
<evidence type="ECO:0000256" key="1">
    <source>
        <dbReference type="ARBA" id="ARBA00023002"/>
    </source>
</evidence>
<accession>U5EHN2</accession>
<dbReference type="Gene3D" id="3.40.50.720">
    <property type="entry name" value="NAD(P)-binding Rossmann-like Domain"/>
    <property type="match status" value="1"/>
</dbReference>
<evidence type="ECO:0000256" key="2">
    <source>
        <dbReference type="RuleBase" id="RU000363"/>
    </source>
</evidence>
<dbReference type="PANTHER" id="PTHR43157">
    <property type="entry name" value="PHOSPHATIDYLINOSITOL-GLYCAN BIOSYNTHESIS CLASS F PROTEIN-RELATED"/>
    <property type="match status" value="1"/>
</dbReference>
<dbReference type="SUPFAM" id="SSF51735">
    <property type="entry name" value="NAD(P)-binding Rossmann-fold domains"/>
    <property type="match status" value="1"/>
</dbReference>
<dbReference type="AlphaFoldDB" id="U5EHN2"/>
<dbReference type="STRING" id="1824.SAMN05444423_102711"/>
<sequence>MPTILITGATSGIGLECATQLAPGAHLVLVGRDQARLDAASARVRAAGAARTDVLQADFSSLASVRSLATTVRSRYDTLDVLINNAGAVFAARTLTEDGHEATLAVNHLAPYLFTESVKPLLLSAGSARIVITASTAHYRGEVDFDDLPHRHGYSIMSAYARSKLANVIYARSLAAELEDSEVTVNAVHPGMVATGIWNKAPWFARPIVAVVKRVHMIPAADGARRLTELATDPAFAGVTGGYFEDGELRLPSAAAQEPALGQRLRAAGDRLVGLPS</sequence>
<dbReference type="RefSeq" id="WP_019047319.1">
    <property type="nucleotide sequence ID" value="NZ_BAFO02000032.1"/>
</dbReference>
<dbReference type="GO" id="GO:0016491">
    <property type="term" value="F:oxidoreductase activity"/>
    <property type="evidence" value="ECO:0007669"/>
    <property type="project" value="UniProtKB-KW"/>
</dbReference>
<dbReference type="PRINTS" id="PR00080">
    <property type="entry name" value="SDRFAMILY"/>
</dbReference>
<protein>
    <submittedName>
        <fullName evidence="3">Oxidoreductase</fullName>
    </submittedName>
</protein>